<keyword evidence="1" id="KW-1133">Transmembrane helix</keyword>
<dbReference type="AlphaFoldDB" id="A0A6N6RG47"/>
<keyword evidence="1" id="KW-0812">Transmembrane</keyword>
<feature type="transmembrane region" description="Helical" evidence="1">
    <location>
        <begin position="96"/>
        <end position="116"/>
    </location>
</feature>
<sequence>METLHATLLFTHILTGTVALLSGTIAGLLRKRRGFHSLFGGIFTYCMYAVAISGFILSAMRYNMFLLAVSIFTLHMVITGSRAFRGMNRNARLGMSIFGWAGSAALLYIGVTALALHSNTMGIVPIIFGALLVSMSRRDYRIYRGTIKPNPVILHLNEMGGALIAAYTAFLTTGAGRVLHGMGYDISQLQVFLWLLPTVIGTLALTRVNFKMRRSVT</sequence>
<feature type="transmembrane region" description="Helical" evidence="1">
    <location>
        <begin position="191"/>
        <end position="210"/>
    </location>
</feature>
<dbReference type="Proteomes" id="UP000468650">
    <property type="component" value="Unassembled WGS sequence"/>
</dbReference>
<dbReference type="RefSeq" id="WP_151668266.1">
    <property type="nucleotide sequence ID" value="NZ_WBVO01000012.1"/>
</dbReference>
<evidence type="ECO:0000256" key="1">
    <source>
        <dbReference type="SAM" id="Phobius"/>
    </source>
</evidence>
<evidence type="ECO:0000313" key="2">
    <source>
        <dbReference type="EMBL" id="KAB2807076.1"/>
    </source>
</evidence>
<gene>
    <name evidence="2" type="ORF">F8C67_12845</name>
</gene>
<evidence type="ECO:0000313" key="3">
    <source>
        <dbReference type="Proteomes" id="UP000468650"/>
    </source>
</evidence>
<reference evidence="2 3" key="1">
    <citation type="submission" date="2019-09" db="EMBL/GenBank/DDBJ databases">
        <title>Genomes of family Cryomorphaceae.</title>
        <authorList>
            <person name="Bowman J.P."/>
        </authorList>
    </citation>
    <scope>NUCLEOTIDE SEQUENCE [LARGE SCALE GENOMIC DNA]</scope>
    <source>
        <strain evidence="2 3">LMG 25704</strain>
    </source>
</reference>
<dbReference type="OrthoDB" id="1162022at2"/>
<feature type="transmembrane region" description="Helical" evidence="1">
    <location>
        <begin position="38"/>
        <end position="58"/>
    </location>
</feature>
<feature type="transmembrane region" description="Helical" evidence="1">
    <location>
        <begin position="64"/>
        <end position="84"/>
    </location>
</feature>
<organism evidence="2 3">
    <name type="scientific">Phaeocystidibacter luteus</name>
    <dbReference type="NCBI Taxonomy" id="911197"/>
    <lineage>
        <taxon>Bacteria</taxon>
        <taxon>Pseudomonadati</taxon>
        <taxon>Bacteroidota</taxon>
        <taxon>Flavobacteriia</taxon>
        <taxon>Flavobacteriales</taxon>
        <taxon>Phaeocystidibacteraceae</taxon>
        <taxon>Phaeocystidibacter</taxon>
    </lineage>
</organism>
<name>A0A6N6RG47_9FLAO</name>
<comment type="caution">
    <text evidence="2">The sequence shown here is derived from an EMBL/GenBank/DDBJ whole genome shotgun (WGS) entry which is preliminary data.</text>
</comment>
<keyword evidence="1" id="KW-0472">Membrane</keyword>
<protein>
    <recommendedName>
        <fullName evidence="4">DUF2306 domain-containing protein</fullName>
    </recommendedName>
</protein>
<feature type="transmembrane region" description="Helical" evidence="1">
    <location>
        <begin position="152"/>
        <end position="171"/>
    </location>
</feature>
<accession>A0A6N6RG47</accession>
<dbReference type="EMBL" id="WBVO01000012">
    <property type="protein sequence ID" value="KAB2807076.1"/>
    <property type="molecule type" value="Genomic_DNA"/>
</dbReference>
<keyword evidence="3" id="KW-1185">Reference proteome</keyword>
<feature type="transmembrane region" description="Helical" evidence="1">
    <location>
        <begin position="122"/>
        <end position="140"/>
    </location>
</feature>
<evidence type="ECO:0008006" key="4">
    <source>
        <dbReference type="Google" id="ProtNLM"/>
    </source>
</evidence>
<proteinExistence type="predicted"/>
<feature type="transmembrane region" description="Helical" evidence="1">
    <location>
        <begin position="6"/>
        <end position="29"/>
    </location>
</feature>